<evidence type="ECO:0000256" key="1">
    <source>
        <dbReference type="SAM" id="MobiDB-lite"/>
    </source>
</evidence>
<dbReference type="Proteomes" id="UP001438707">
    <property type="component" value="Unassembled WGS sequence"/>
</dbReference>
<protein>
    <submittedName>
        <fullName evidence="2">Uncharacterized protein</fullName>
    </submittedName>
</protein>
<proteinExistence type="predicted"/>
<reference evidence="2 3" key="1">
    <citation type="journal article" date="2024" name="Nat. Commun.">
        <title>Phylogenomics reveals the evolutionary origins of lichenization in chlorophyte algae.</title>
        <authorList>
            <person name="Puginier C."/>
            <person name="Libourel C."/>
            <person name="Otte J."/>
            <person name="Skaloud P."/>
            <person name="Haon M."/>
            <person name="Grisel S."/>
            <person name="Petersen M."/>
            <person name="Berrin J.G."/>
            <person name="Delaux P.M."/>
            <person name="Dal Grande F."/>
            <person name="Keller J."/>
        </authorList>
    </citation>
    <scope>NUCLEOTIDE SEQUENCE [LARGE SCALE GENOMIC DNA]</scope>
    <source>
        <strain evidence="2 3">SAG 2145</strain>
    </source>
</reference>
<sequence>MQALQTQLQSHLSTPAKYSVLQEEQHVNLVPRQSQDKFPTVHKRHLESDQIVISFPKLEPAVGPLAWRSTKLELAGIGSLAAVDLAKIDDQLLSSNTPTKPPRLPPLQSAKSPEQIAVEAVFPDDKDTSTDADEVLAA</sequence>
<keyword evidence="3" id="KW-1185">Reference proteome</keyword>
<dbReference type="EMBL" id="JALJOS010000005">
    <property type="protein sequence ID" value="KAK9839022.1"/>
    <property type="molecule type" value="Genomic_DNA"/>
</dbReference>
<organism evidence="2 3">
    <name type="scientific">Apatococcus lobatus</name>
    <dbReference type="NCBI Taxonomy" id="904363"/>
    <lineage>
        <taxon>Eukaryota</taxon>
        <taxon>Viridiplantae</taxon>
        <taxon>Chlorophyta</taxon>
        <taxon>core chlorophytes</taxon>
        <taxon>Trebouxiophyceae</taxon>
        <taxon>Chlorellales</taxon>
        <taxon>Chlorellaceae</taxon>
        <taxon>Apatococcus</taxon>
    </lineage>
</organism>
<comment type="caution">
    <text evidence="2">The sequence shown here is derived from an EMBL/GenBank/DDBJ whole genome shotgun (WGS) entry which is preliminary data.</text>
</comment>
<evidence type="ECO:0000313" key="2">
    <source>
        <dbReference type="EMBL" id="KAK9839022.1"/>
    </source>
</evidence>
<dbReference type="AlphaFoldDB" id="A0AAW1RYV4"/>
<feature type="region of interest" description="Disordered" evidence="1">
    <location>
        <begin position="93"/>
        <end position="114"/>
    </location>
</feature>
<accession>A0AAW1RYV4</accession>
<gene>
    <name evidence="2" type="ORF">WJX74_007956</name>
</gene>
<name>A0AAW1RYV4_9CHLO</name>
<evidence type="ECO:0000313" key="3">
    <source>
        <dbReference type="Proteomes" id="UP001438707"/>
    </source>
</evidence>